<dbReference type="Pfam" id="PF00057">
    <property type="entry name" value="Ldl_recept_a"/>
    <property type="match status" value="1"/>
</dbReference>
<dbReference type="AlphaFoldDB" id="A0A151N240"/>
<evidence type="ECO:0000256" key="9">
    <source>
        <dbReference type="ARBA" id="ARBA00053429"/>
    </source>
</evidence>
<dbReference type="GO" id="GO:0003924">
    <property type="term" value="F:GTPase activity"/>
    <property type="evidence" value="ECO:0007669"/>
    <property type="project" value="InterPro"/>
</dbReference>
<dbReference type="InterPro" id="IPR051641">
    <property type="entry name" value="RGK_GTP-binding_reg"/>
</dbReference>
<dbReference type="CDD" id="cd04148">
    <property type="entry name" value="RGK"/>
    <property type="match status" value="1"/>
</dbReference>
<evidence type="ECO:0000256" key="15">
    <source>
        <dbReference type="SAM" id="SignalP"/>
    </source>
</evidence>
<evidence type="ECO:0000256" key="8">
    <source>
        <dbReference type="ARBA" id="ARBA00023157"/>
    </source>
</evidence>
<evidence type="ECO:0000256" key="5">
    <source>
        <dbReference type="ARBA" id="ARBA00022741"/>
    </source>
</evidence>
<name>A0A151N240_ALLMI</name>
<feature type="disulfide bond" evidence="13">
    <location>
        <begin position="342"/>
        <end position="357"/>
    </location>
</feature>
<evidence type="ECO:0000256" key="11">
    <source>
        <dbReference type="ARBA" id="ARBA00076974"/>
    </source>
</evidence>
<keyword evidence="18" id="KW-1185">Reference proteome</keyword>
<dbReference type="InterPro" id="IPR036055">
    <property type="entry name" value="LDL_receptor-like_sf"/>
</dbReference>
<keyword evidence="17" id="KW-0449">Lipoprotein</keyword>
<dbReference type="Gene3D" id="3.40.50.300">
    <property type="entry name" value="P-loop containing nucleotide triphosphate hydrolases"/>
    <property type="match status" value="1"/>
</dbReference>
<comment type="caution">
    <text evidence="13">Lacks conserved residue(s) required for the propagation of feature annotation.</text>
</comment>
<reference evidence="17 18" key="1">
    <citation type="journal article" date="2012" name="Genome Biol.">
        <title>Sequencing three crocodilian genomes to illuminate the evolution of archosaurs and amniotes.</title>
        <authorList>
            <person name="St John J.A."/>
            <person name="Braun E.L."/>
            <person name="Isberg S.R."/>
            <person name="Miles L.G."/>
            <person name="Chong A.Y."/>
            <person name="Gongora J."/>
            <person name="Dalzell P."/>
            <person name="Moran C."/>
            <person name="Bed'hom B."/>
            <person name="Abzhanov A."/>
            <person name="Burgess S.C."/>
            <person name="Cooksey A.M."/>
            <person name="Castoe T.A."/>
            <person name="Crawford N.G."/>
            <person name="Densmore L.D."/>
            <person name="Drew J.C."/>
            <person name="Edwards S.V."/>
            <person name="Faircloth B.C."/>
            <person name="Fujita M.K."/>
            <person name="Greenwold M.J."/>
            <person name="Hoffmann F.G."/>
            <person name="Howard J.M."/>
            <person name="Iguchi T."/>
            <person name="Janes D.E."/>
            <person name="Khan S.Y."/>
            <person name="Kohno S."/>
            <person name="de Koning A.J."/>
            <person name="Lance S.L."/>
            <person name="McCarthy F.M."/>
            <person name="McCormack J.E."/>
            <person name="Merchant M.E."/>
            <person name="Peterson D.G."/>
            <person name="Pollock D.D."/>
            <person name="Pourmand N."/>
            <person name="Raney B.J."/>
            <person name="Roessler K.A."/>
            <person name="Sanford J.R."/>
            <person name="Sawyer R.H."/>
            <person name="Schmidt C.J."/>
            <person name="Triplett E.W."/>
            <person name="Tuberville T.D."/>
            <person name="Venegas-Anaya M."/>
            <person name="Howard J.T."/>
            <person name="Jarvis E.D."/>
            <person name="Guillette L.J.Jr."/>
            <person name="Glenn T.C."/>
            <person name="Green R.E."/>
            <person name="Ray D.A."/>
        </authorList>
    </citation>
    <scope>NUCLEOTIDE SEQUENCE [LARGE SCALE GENOMIC DNA]</scope>
    <source>
        <strain evidence="17">KSC_2009_1</strain>
    </source>
</reference>
<dbReference type="CDD" id="cd00112">
    <property type="entry name" value="LDLa"/>
    <property type="match status" value="2"/>
</dbReference>
<keyword evidence="17" id="KW-0675">Receptor</keyword>
<feature type="signal peptide" evidence="15">
    <location>
        <begin position="1"/>
        <end position="18"/>
    </location>
</feature>
<comment type="caution">
    <text evidence="17">The sequence shown here is derived from an EMBL/GenBank/DDBJ whole genome shotgun (WGS) entry which is preliminary data.</text>
</comment>
<dbReference type="InterPro" id="IPR035914">
    <property type="entry name" value="Sperma_CUB_dom_sf"/>
</dbReference>
<feature type="disulfide bond" evidence="12">
    <location>
        <begin position="32"/>
        <end position="59"/>
    </location>
</feature>
<dbReference type="Pfam" id="PF00431">
    <property type="entry name" value="CUB"/>
    <property type="match status" value="1"/>
</dbReference>
<dbReference type="PROSITE" id="PS50068">
    <property type="entry name" value="LDLRA_2"/>
    <property type="match status" value="2"/>
</dbReference>
<keyword evidence="7" id="KW-0472">Membrane</keyword>
<evidence type="ECO:0000256" key="2">
    <source>
        <dbReference type="ARBA" id="ARBA00008846"/>
    </source>
</evidence>
<feature type="disulfide bond" evidence="13">
    <location>
        <begin position="323"/>
        <end position="335"/>
    </location>
</feature>
<keyword evidence="15" id="KW-0732">Signal</keyword>
<comment type="subcellular location">
    <subcellularLocation>
        <location evidence="1">Cell membrane</location>
    </subcellularLocation>
</comment>
<feature type="domain" description="CUB" evidence="16">
    <location>
        <begin position="32"/>
        <end position="136"/>
    </location>
</feature>
<dbReference type="PROSITE" id="PS01209">
    <property type="entry name" value="LDLRA_1"/>
    <property type="match status" value="1"/>
</dbReference>
<dbReference type="eggNOG" id="KOG1215">
    <property type="taxonomic scope" value="Eukaryota"/>
</dbReference>
<dbReference type="SMART" id="SM00192">
    <property type="entry name" value="LDLa"/>
    <property type="match status" value="3"/>
</dbReference>
<dbReference type="InterPro" id="IPR001806">
    <property type="entry name" value="Small_GTPase"/>
</dbReference>
<evidence type="ECO:0000256" key="3">
    <source>
        <dbReference type="ARBA" id="ARBA00022475"/>
    </source>
</evidence>
<dbReference type="SMART" id="SM00174">
    <property type="entry name" value="RHO"/>
    <property type="match status" value="1"/>
</dbReference>
<dbReference type="CDD" id="cd00041">
    <property type="entry name" value="CUB"/>
    <property type="match status" value="1"/>
</dbReference>
<dbReference type="PANTHER" id="PTHR45775:SF5">
    <property type="entry name" value="GTP-BINDING PROTEIN REM 2"/>
    <property type="match status" value="1"/>
</dbReference>
<dbReference type="GO" id="GO:0005246">
    <property type="term" value="F:calcium channel regulator activity"/>
    <property type="evidence" value="ECO:0007669"/>
    <property type="project" value="TreeGrafter"/>
</dbReference>
<sequence>MAALGLLLLLLLPGPGPGPGPAGAEEAGGEACRDSPEVLVAPQGRIRSPPHGRPPPAVCAWHIPAAPGDVVTLRFKRLVVPCGAELLTVRARGQLPRPLCGTHPPPPLHYRGTNITLTYLHPYHPSTGFQLTYDRGRQPPPACNVTLDDFYGVFGPPPTPARCRWALDPHASRPLTVAFTWLDLAPGDALTVYEGHPGVPAQPLRHLDSTSNGRRVTVEASSSRAWVSWAGLGSFNATYHVRGFCVPWTRPCGDGGGCYSDTQRCDGTWDCADGADEAGCPGCPPGHYPCSGTGGEPCYSPSDRCNYQTLCPGGADERGCWRCQPGHFRCGDGRCVYEAWRCDGQPDCADASDEAACPATPPRKVVAAAAIGSLVCGLLLVVALGCTCRLYAVRAREYSLFAPLSRGDARLVRQEAPPSYGQLIAQGAIPPLDDFPTESPGQTSLLANLRSVLHSKTKEKPRHLLKGLAMALTRGPGAQGRRGSLPLPPKPQLRREAAVEEPDTGPGPGGRGGPYRLVLLGERGVGKTALATAFAGTPPGPPADDEPHEDSYERRLSVDDEEVTLIVYDIGDQGEAGGWLQESCVRTGDAFLLVFSVTDRGSFSRLAPALRRLRADSPRPDPPIILVANKSDLARAREVSLEEGRSMAVMLSCKHIETSAALQHNTQELFEGAVRQIRLRRGHPGGDAAGGRRESLTEKAKRFLSSLVPRNGRFFKQRSKSCNDLSVL</sequence>
<dbReference type="FunFam" id="4.10.400.10:FF:000011">
    <property type="entry name" value="Low-density lipoprotein receptor-related protein 1"/>
    <property type="match status" value="1"/>
</dbReference>
<keyword evidence="3" id="KW-1003">Cell membrane</keyword>
<comment type="function">
    <text evidence="9">Binds GTP saturably and exhibits a low intrinsic rate of GTP hydrolysis.</text>
</comment>
<dbReference type="EMBL" id="AKHW03004135">
    <property type="protein sequence ID" value="KYO30896.1"/>
    <property type="molecule type" value="Genomic_DNA"/>
</dbReference>
<dbReference type="PROSITE" id="PS51419">
    <property type="entry name" value="RAB"/>
    <property type="match status" value="1"/>
</dbReference>
<dbReference type="SUPFAM" id="SSF52540">
    <property type="entry name" value="P-loop containing nucleoside triphosphate hydrolases"/>
    <property type="match status" value="1"/>
</dbReference>
<dbReference type="PROSITE" id="PS51421">
    <property type="entry name" value="RAS"/>
    <property type="match status" value="1"/>
</dbReference>
<evidence type="ECO:0000313" key="18">
    <source>
        <dbReference type="Proteomes" id="UP000050525"/>
    </source>
</evidence>
<dbReference type="Proteomes" id="UP000050525">
    <property type="component" value="Unassembled WGS sequence"/>
</dbReference>
<evidence type="ECO:0000256" key="12">
    <source>
        <dbReference type="PROSITE-ProRule" id="PRU00059"/>
    </source>
</evidence>
<dbReference type="PANTHER" id="PTHR45775">
    <property type="entry name" value="RAD, GEM/KIR FAMILY MEMBER 2, ISOFORM C"/>
    <property type="match status" value="1"/>
</dbReference>
<feature type="chain" id="PRO_5007585662" description="GTP-binding protein REM 2" evidence="15">
    <location>
        <begin position="19"/>
        <end position="728"/>
    </location>
</feature>
<keyword evidence="6" id="KW-0342">GTP-binding</keyword>
<dbReference type="PROSITE" id="PS01180">
    <property type="entry name" value="CUB"/>
    <property type="match status" value="1"/>
</dbReference>
<dbReference type="Gene3D" id="4.10.400.10">
    <property type="entry name" value="Low-density Lipoprotein Receptor"/>
    <property type="match status" value="2"/>
</dbReference>
<evidence type="ECO:0000256" key="10">
    <source>
        <dbReference type="ARBA" id="ARBA00070754"/>
    </source>
</evidence>
<protein>
    <recommendedName>
        <fullName evidence="10">GTP-binding protein REM 2</fullName>
    </recommendedName>
    <alternativeName>
        <fullName evidence="11">Rad and Gem-like GTP-binding protein 2</fullName>
    </alternativeName>
</protein>
<dbReference type="PRINTS" id="PR00449">
    <property type="entry name" value="RASTRNSFRMNG"/>
</dbReference>
<evidence type="ECO:0000256" key="14">
    <source>
        <dbReference type="SAM" id="MobiDB-lite"/>
    </source>
</evidence>
<dbReference type="InterPro" id="IPR027417">
    <property type="entry name" value="P-loop_NTPase"/>
</dbReference>
<evidence type="ECO:0000256" key="6">
    <source>
        <dbReference type="ARBA" id="ARBA00023134"/>
    </source>
</evidence>
<dbReference type="GO" id="GO:0005886">
    <property type="term" value="C:plasma membrane"/>
    <property type="evidence" value="ECO:0007669"/>
    <property type="project" value="UniProtKB-SubCell"/>
</dbReference>
<dbReference type="SMART" id="SM00173">
    <property type="entry name" value="RAS"/>
    <property type="match status" value="1"/>
</dbReference>
<comment type="similarity">
    <text evidence="2">Belongs to the small GTPase superfamily. RGK family.</text>
</comment>
<dbReference type="FunFam" id="3.40.50.300:FF:001032">
    <property type="entry name" value="GTP-binding protein REM 2"/>
    <property type="match status" value="1"/>
</dbReference>
<evidence type="ECO:0000313" key="17">
    <source>
        <dbReference type="EMBL" id="KYO30896.1"/>
    </source>
</evidence>
<evidence type="ECO:0000256" key="7">
    <source>
        <dbReference type="ARBA" id="ARBA00023136"/>
    </source>
</evidence>
<evidence type="ECO:0000256" key="1">
    <source>
        <dbReference type="ARBA" id="ARBA00004236"/>
    </source>
</evidence>
<dbReference type="Gene3D" id="2.60.120.290">
    <property type="entry name" value="Spermadhesin, CUB domain"/>
    <property type="match status" value="1"/>
</dbReference>
<feature type="region of interest" description="Disordered" evidence="14">
    <location>
        <begin position="532"/>
        <end position="552"/>
    </location>
</feature>
<dbReference type="Pfam" id="PF00071">
    <property type="entry name" value="Ras"/>
    <property type="match status" value="1"/>
</dbReference>
<dbReference type="SUPFAM" id="SSF57424">
    <property type="entry name" value="LDL receptor-like module"/>
    <property type="match status" value="2"/>
</dbReference>
<dbReference type="STRING" id="8496.A0A151N240"/>
<feature type="disulfide bond" evidence="13">
    <location>
        <begin position="265"/>
        <end position="280"/>
    </location>
</feature>
<keyword evidence="8 13" id="KW-1015">Disulfide bond</keyword>
<feature type="region of interest" description="Disordered" evidence="14">
    <location>
        <begin position="474"/>
        <end position="514"/>
    </location>
</feature>
<evidence type="ECO:0000259" key="16">
    <source>
        <dbReference type="PROSITE" id="PS01180"/>
    </source>
</evidence>
<feature type="disulfide bond" evidence="13">
    <location>
        <begin position="330"/>
        <end position="348"/>
    </location>
</feature>
<dbReference type="SMART" id="SM00175">
    <property type="entry name" value="RAB"/>
    <property type="match status" value="1"/>
</dbReference>
<dbReference type="InterPro" id="IPR000859">
    <property type="entry name" value="CUB_dom"/>
</dbReference>
<gene>
    <name evidence="17" type="primary">LRP10</name>
    <name evidence="17" type="ORF">Y1Q_0009432</name>
</gene>
<dbReference type="SUPFAM" id="SSF49854">
    <property type="entry name" value="Spermadhesin, CUB domain"/>
    <property type="match status" value="2"/>
</dbReference>
<proteinExistence type="inferred from homology"/>
<keyword evidence="4" id="KW-0597">Phosphoprotein</keyword>
<dbReference type="InterPro" id="IPR023415">
    <property type="entry name" value="LDLR_class-A_CS"/>
</dbReference>
<dbReference type="InterPro" id="IPR002172">
    <property type="entry name" value="LDrepeatLR_classA_rpt"/>
</dbReference>
<keyword evidence="5" id="KW-0547">Nucleotide-binding</keyword>
<evidence type="ECO:0000256" key="4">
    <source>
        <dbReference type="ARBA" id="ARBA00022553"/>
    </source>
</evidence>
<dbReference type="GO" id="GO:0005525">
    <property type="term" value="F:GTP binding"/>
    <property type="evidence" value="ECO:0007669"/>
    <property type="project" value="UniProtKB-KW"/>
</dbReference>
<accession>A0A151N240</accession>
<evidence type="ECO:0000256" key="13">
    <source>
        <dbReference type="PROSITE-ProRule" id="PRU00124"/>
    </source>
</evidence>
<organism evidence="17 18">
    <name type="scientific">Alligator mississippiensis</name>
    <name type="common">American alligator</name>
    <dbReference type="NCBI Taxonomy" id="8496"/>
    <lineage>
        <taxon>Eukaryota</taxon>
        <taxon>Metazoa</taxon>
        <taxon>Chordata</taxon>
        <taxon>Craniata</taxon>
        <taxon>Vertebrata</taxon>
        <taxon>Euteleostomi</taxon>
        <taxon>Archelosauria</taxon>
        <taxon>Archosauria</taxon>
        <taxon>Crocodylia</taxon>
        <taxon>Alligatoridae</taxon>
        <taxon>Alligatorinae</taxon>
        <taxon>Alligator</taxon>
    </lineage>
</organism>